<reference evidence="3 4" key="1">
    <citation type="submission" date="2019-02" db="EMBL/GenBank/DDBJ databases">
        <title>Dyella amyloliquefaciens sp. nov., isolated from forest soil.</title>
        <authorList>
            <person name="Gao Z.-H."/>
            <person name="Qiu L.-H."/>
        </authorList>
    </citation>
    <scope>NUCLEOTIDE SEQUENCE [LARGE SCALE GENOMIC DNA]</scope>
    <source>
        <strain evidence="3 4">KACC 12747</strain>
    </source>
</reference>
<dbReference type="InterPro" id="IPR022236">
    <property type="entry name" value="DUF3761"/>
</dbReference>
<evidence type="ECO:0000256" key="2">
    <source>
        <dbReference type="SAM" id="SignalP"/>
    </source>
</evidence>
<dbReference type="EMBL" id="SJTG01000002">
    <property type="protein sequence ID" value="TCI10535.1"/>
    <property type="molecule type" value="Genomic_DNA"/>
</dbReference>
<name>A0A4R0YRC0_9GAMM</name>
<evidence type="ECO:0000256" key="1">
    <source>
        <dbReference type="SAM" id="MobiDB-lite"/>
    </source>
</evidence>
<dbReference type="AlphaFoldDB" id="A0A4R0YRC0"/>
<dbReference type="Pfam" id="PF12587">
    <property type="entry name" value="DUF3761"/>
    <property type="match status" value="1"/>
</dbReference>
<feature type="signal peptide" evidence="2">
    <location>
        <begin position="1"/>
        <end position="21"/>
    </location>
</feature>
<evidence type="ECO:0000313" key="3">
    <source>
        <dbReference type="EMBL" id="TCI10535.1"/>
    </source>
</evidence>
<dbReference type="RefSeq" id="WP_131408647.1">
    <property type="nucleotide sequence ID" value="NZ_SJTG01000002.1"/>
</dbReference>
<protein>
    <submittedName>
        <fullName evidence="3">DUF3761 domain-containing protein</fullName>
    </submittedName>
</protein>
<keyword evidence="2" id="KW-0732">Signal</keyword>
<gene>
    <name evidence="3" type="ORF">EZM97_16850</name>
</gene>
<feature type="region of interest" description="Disordered" evidence="1">
    <location>
        <begin position="71"/>
        <end position="115"/>
    </location>
</feature>
<feature type="compositionally biased region" description="Low complexity" evidence="1">
    <location>
        <begin position="100"/>
        <end position="109"/>
    </location>
</feature>
<dbReference type="Proteomes" id="UP000291822">
    <property type="component" value="Unassembled WGS sequence"/>
</dbReference>
<organism evidence="3 4">
    <name type="scientific">Dyella soli</name>
    <dbReference type="NCBI Taxonomy" id="522319"/>
    <lineage>
        <taxon>Bacteria</taxon>
        <taxon>Pseudomonadati</taxon>
        <taxon>Pseudomonadota</taxon>
        <taxon>Gammaproteobacteria</taxon>
        <taxon>Lysobacterales</taxon>
        <taxon>Rhodanobacteraceae</taxon>
        <taxon>Dyella</taxon>
    </lineage>
</organism>
<feature type="chain" id="PRO_5020675179" evidence="2">
    <location>
        <begin position="22"/>
        <end position="163"/>
    </location>
</feature>
<evidence type="ECO:0000313" key="4">
    <source>
        <dbReference type="Proteomes" id="UP000291822"/>
    </source>
</evidence>
<sequence>MKSYGLIAVLLAGFLMGPAVYAQQASAPAGSTGQCKDGSYTNTASKSGACSGHKGVKEWYGAASTAAPSAAAAENKMAAAPATPGNTPKTTAPAPGGSKAASQPPATAAPGGGPGMVWVNSSSKVYHCQGDKWYGKTKSGSYMSEADAKAKGFHADHGKACTQ</sequence>
<feature type="compositionally biased region" description="Low complexity" evidence="1">
    <location>
        <begin position="71"/>
        <end position="83"/>
    </location>
</feature>
<proteinExistence type="predicted"/>
<comment type="caution">
    <text evidence="3">The sequence shown here is derived from an EMBL/GenBank/DDBJ whole genome shotgun (WGS) entry which is preliminary data.</text>
</comment>
<accession>A0A4R0YRC0</accession>
<keyword evidence="4" id="KW-1185">Reference proteome</keyword>